<dbReference type="Proteomes" id="UP000075398">
    <property type="component" value="Unassembled WGS sequence"/>
</dbReference>
<dbReference type="InterPro" id="IPR002734">
    <property type="entry name" value="RibDG_C"/>
</dbReference>
<dbReference type="PANTHER" id="PTHR38011">
    <property type="entry name" value="DIHYDROFOLATE REDUCTASE FAMILY PROTEIN (AFU_ORTHOLOGUE AFUA_8G06820)"/>
    <property type="match status" value="1"/>
</dbReference>
<dbReference type="Gene3D" id="3.40.430.10">
    <property type="entry name" value="Dihydrofolate Reductase, subunit A"/>
    <property type="match status" value="1"/>
</dbReference>
<dbReference type="InterPro" id="IPR024072">
    <property type="entry name" value="DHFR-like_dom_sf"/>
</dbReference>
<evidence type="ECO:0000313" key="2">
    <source>
        <dbReference type="EMBL" id="KYC44278.1"/>
    </source>
</evidence>
<comment type="caution">
    <text evidence="2">The sequence shown here is derived from an EMBL/GenBank/DDBJ whole genome shotgun (WGS) entry which is preliminary data.</text>
</comment>
<dbReference type="EMBL" id="LNGC01000303">
    <property type="protein sequence ID" value="KYC44278.1"/>
    <property type="molecule type" value="Genomic_DNA"/>
</dbReference>
<feature type="domain" description="Bacterial bifunctional deaminase-reductase C-terminal" evidence="1">
    <location>
        <begin position="4"/>
        <end position="167"/>
    </location>
</feature>
<name>A0A150IH95_9EURY</name>
<accession>A0A150IH95</accession>
<protein>
    <recommendedName>
        <fullName evidence="1">Bacterial bifunctional deaminase-reductase C-terminal domain-containing protein</fullName>
    </recommendedName>
</protein>
<dbReference type="GO" id="GO:0009231">
    <property type="term" value="P:riboflavin biosynthetic process"/>
    <property type="evidence" value="ECO:0007669"/>
    <property type="project" value="InterPro"/>
</dbReference>
<dbReference type="Pfam" id="PF01872">
    <property type="entry name" value="RibD_C"/>
    <property type="match status" value="1"/>
</dbReference>
<dbReference type="SUPFAM" id="SSF53597">
    <property type="entry name" value="Dihydrofolate reductase-like"/>
    <property type="match status" value="1"/>
</dbReference>
<sequence length="178" mass="20442">MNLVFIATSLDGFIAKEDGSIDWLTQFPNPKNEDYGFDDFINRVDAIVMGRNTYETVLAFNQWPYTKHVFVLSTKLRIPPANLQDKVTVLNCTPQEVIIKTKEMNYKTLYIDGGKTIQNFLKEDLIDEMIITKIPIILGSGIPLFSIINKALDFEHKGTKIFSNGLVKSHYIRKRHEE</sequence>
<dbReference type="PATRIC" id="fig|1705409.3.peg.2579"/>
<dbReference type="AlphaFoldDB" id="A0A150IH95"/>
<dbReference type="GO" id="GO:0008703">
    <property type="term" value="F:5-amino-6-(5-phosphoribosylamino)uracil reductase activity"/>
    <property type="evidence" value="ECO:0007669"/>
    <property type="project" value="InterPro"/>
</dbReference>
<reference evidence="2 3" key="1">
    <citation type="journal article" date="2016" name="ISME J.">
        <title>Chasing the elusive Euryarchaeota class WSA2: genomes reveal a uniquely fastidious methyl-reducing methanogen.</title>
        <authorList>
            <person name="Nobu M.K."/>
            <person name="Narihiro T."/>
            <person name="Kuroda K."/>
            <person name="Mei R."/>
            <person name="Liu W.T."/>
        </authorList>
    </citation>
    <scope>NUCLEOTIDE SEQUENCE [LARGE SCALE GENOMIC DNA]</scope>
    <source>
        <strain evidence="2">U1lsi0528_Bin055</strain>
    </source>
</reference>
<gene>
    <name evidence="2" type="ORF">AMQ22_02324</name>
</gene>
<organism evidence="2 3">
    <name type="scientific">Candidatus Methanofastidiosum methylothiophilum</name>
    <dbReference type="NCBI Taxonomy" id="1705564"/>
    <lineage>
        <taxon>Archaea</taxon>
        <taxon>Methanobacteriati</taxon>
        <taxon>Methanobacteriota</taxon>
        <taxon>Stenosarchaea group</taxon>
        <taxon>Candidatus Methanofastidiosia</taxon>
        <taxon>Candidatus Methanofastidiosales</taxon>
        <taxon>Candidatus Methanofastidiosaceae</taxon>
        <taxon>Candidatus Methanofastidiosum</taxon>
    </lineage>
</organism>
<evidence type="ECO:0000259" key="1">
    <source>
        <dbReference type="Pfam" id="PF01872"/>
    </source>
</evidence>
<dbReference type="PANTHER" id="PTHR38011:SF11">
    <property type="entry name" value="2,5-DIAMINO-6-RIBOSYLAMINO-4(3H)-PYRIMIDINONE 5'-PHOSPHATE REDUCTASE"/>
    <property type="match status" value="1"/>
</dbReference>
<evidence type="ECO:0000313" key="3">
    <source>
        <dbReference type="Proteomes" id="UP000075398"/>
    </source>
</evidence>
<proteinExistence type="predicted"/>
<dbReference type="InterPro" id="IPR050765">
    <property type="entry name" value="Riboflavin_Biosynth_HTPR"/>
</dbReference>